<feature type="transmembrane region" description="Helical" evidence="5">
    <location>
        <begin position="26"/>
        <end position="50"/>
    </location>
</feature>
<organism evidence="6">
    <name type="scientific">marine sediment metagenome</name>
    <dbReference type="NCBI Taxonomy" id="412755"/>
    <lineage>
        <taxon>unclassified sequences</taxon>
        <taxon>metagenomes</taxon>
        <taxon>ecological metagenomes</taxon>
    </lineage>
</organism>
<dbReference type="Gene3D" id="1.20.120.1630">
    <property type="match status" value="1"/>
</dbReference>
<dbReference type="AlphaFoldDB" id="A0A0F9JZP1"/>
<feature type="transmembrane region" description="Helical" evidence="5">
    <location>
        <begin position="139"/>
        <end position="157"/>
    </location>
</feature>
<dbReference type="Pfam" id="PF04140">
    <property type="entry name" value="ICMT"/>
    <property type="match status" value="1"/>
</dbReference>
<keyword evidence="4 5" id="KW-0472">Membrane</keyword>
<feature type="transmembrane region" description="Helical" evidence="5">
    <location>
        <begin position="70"/>
        <end position="89"/>
    </location>
</feature>
<keyword evidence="2 5" id="KW-0812">Transmembrane</keyword>
<sequence length="200" mass="23695">MNFKGYKIKKKLEAISTRISSTIIPIFQYAPTLSIWRGVMSVPLVTYIIFFFQNPKMLQNDFYFLFQNHGIYFIIFGFGLFVYSLIFQLTHRKQLIRTGPYKYMRHPQYLAFILMTFGMTLIVFQTTPVVEFNPFQLSGYTVIFYTWICEVLAYIILGKIEDIALKAKYGIKFVEYKNAVSFMFPTIKLKKKDSKYKNEK</sequence>
<protein>
    <recommendedName>
        <fullName evidence="7">NnrU domain-containing protein</fullName>
    </recommendedName>
</protein>
<feature type="transmembrane region" description="Helical" evidence="5">
    <location>
        <begin position="109"/>
        <end position="127"/>
    </location>
</feature>
<evidence type="ECO:0000256" key="5">
    <source>
        <dbReference type="SAM" id="Phobius"/>
    </source>
</evidence>
<evidence type="ECO:0000256" key="3">
    <source>
        <dbReference type="ARBA" id="ARBA00022989"/>
    </source>
</evidence>
<evidence type="ECO:0000256" key="1">
    <source>
        <dbReference type="ARBA" id="ARBA00004141"/>
    </source>
</evidence>
<evidence type="ECO:0000256" key="2">
    <source>
        <dbReference type="ARBA" id="ARBA00022692"/>
    </source>
</evidence>
<evidence type="ECO:0000313" key="6">
    <source>
        <dbReference type="EMBL" id="KKM67921.1"/>
    </source>
</evidence>
<dbReference type="EMBL" id="LAZR01010264">
    <property type="protein sequence ID" value="KKM67921.1"/>
    <property type="molecule type" value="Genomic_DNA"/>
</dbReference>
<evidence type="ECO:0008006" key="7">
    <source>
        <dbReference type="Google" id="ProtNLM"/>
    </source>
</evidence>
<dbReference type="GO" id="GO:0004671">
    <property type="term" value="F:protein C-terminal S-isoprenylcysteine carboxyl O-methyltransferase activity"/>
    <property type="evidence" value="ECO:0007669"/>
    <property type="project" value="InterPro"/>
</dbReference>
<reference evidence="6" key="1">
    <citation type="journal article" date="2015" name="Nature">
        <title>Complex archaea that bridge the gap between prokaryotes and eukaryotes.</title>
        <authorList>
            <person name="Spang A."/>
            <person name="Saw J.H."/>
            <person name="Jorgensen S.L."/>
            <person name="Zaremba-Niedzwiedzka K."/>
            <person name="Martijn J."/>
            <person name="Lind A.E."/>
            <person name="van Eijk R."/>
            <person name="Schleper C."/>
            <person name="Guy L."/>
            <person name="Ettema T.J."/>
        </authorList>
    </citation>
    <scope>NUCLEOTIDE SEQUENCE</scope>
</reference>
<proteinExistence type="predicted"/>
<gene>
    <name evidence="6" type="ORF">LCGC14_1466250</name>
</gene>
<name>A0A0F9JZP1_9ZZZZ</name>
<comment type="caution">
    <text evidence="6">The sequence shown here is derived from an EMBL/GenBank/DDBJ whole genome shotgun (WGS) entry which is preliminary data.</text>
</comment>
<keyword evidence="3 5" id="KW-1133">Transmembrane helix</keyword>
<dbReference type="InterPro" id="IPR007269">
    <property type="entry name" value="ICMT_MeTrfase"/>
</dbReference>
<accession>A0A0F9JZP1</accession>
<evidence type="ECO:0000256" key="4">
    <source>
        <dbReference type="ARBA" id="ARBA00023136"/>
    </source>
</evidence>
<dbReference type="GO" id="GO:0016020">
    <property type="term" value="C:membrane"/>
    <property type="evidence" value="ECO:0007669"/>
    <property type="project" value="UniProtKB-SubCell"/>
</dbReference>
<comment type="subcellular location">
    <subcellularLocation>
        <location evidence="1">Membrane</location>
        <topology evidence="1">Multi-pass membrane protein</topology>
    </subcellularLocation>
</comment>